<gene>
    <name evidence="2" type="ORF">AVDCRST_MAG93-8573</name>
</gene>
<feature type="region of interest" description="Disordered" evidence="1">
    <location>
        <begin position="1"/>
        <end position="36"/>
    </location>
</feature>
<evidence type="ECO:0000256" key="1">
    <source>
        <dbReference type="SAM" id="MobiDB-lite"/>
    </source>
</evidence>
<proteinExistence type="predicted"/>
<feature type="non-terminal residue" evidence="2">
    <location>
        <position position="1"/>
    </location>
</feature>
<feature type="non-terminal residue" evidence="2">
    <location>
        <position position="36"/>
    </location>
</feature>
<name>A0A6J4MZH6_9CHLR</name>
<sequence length="36" mass="4066">WTGTTIGASSSRSATFRPPKQKNATMPSLRHPPWRR</sequence>
<accession>A0A6J4MZH6</accession>
<feature type="compositionally biased region" description="Polar residues" evidence="1">
    <location>
        <begin position="1"/>
        <end position="14"/>
    </location>
</feature>
<organism evidence="2">
    <name type="scientific">uncultured Chloroflexia bacterium</name>
    <dbReference type="NCBI Taxonomy" id="1672391"/>
    <lineage>
        <taxon>Bacteria</taxon>
        <taxon>Bacillati</taxon>
        <taxon>Chloroflexota</taxon>
        <taxon>Chloroflexia</taxon>
        <taxon>environmental samples</taxon>
    </lineage>
</organism>
<reference evidence="2" key="1">
    <citation type="submission" date="2020-02" db="EMBL/GenBank/DDBJ databases">
        <authorList>
            <person name="Meier V. D."/>
        </authorList>
    </citation>
    <scope>NUCLEOTIDE SEQUENCE</scope>
    <source>
        <strain evidence="2">AVDCRST_MAG93</strain>
    </source>
</reference>
<dbReference type="EMBL" id="CADCTR010002888">
    <property type="protein sequence ID" value="CAA9373105.1"/>
    <property type="molecule type" value="Genomic_DNA"/>
</dbReference>
<evidence type="ECO:0000313" key="2">
    <source>
        <dbReference type="EMBL" id="CAA9373105.1"/>
    </source>
</evidence>
<protein>
    <submittedName>
        <fullName evidence="2">Mobile element protein</fullName>
    </submittedName>
</protein>
<dbReference type="AlphaFoldDB" id="A0A6J4MZH6"/>